<organism evidence="2 3">
    <name type="scientific">Lapillicoccus jejuensis</name>
    <dbReference type="NCBI Taxonomy" id="402171"/>
    <lineage>
        <taxon>Bacteria</taxon>
        <taxon>Bacillati</taxon>
        <taxon>Actinomycetota</taxon>
        <taxon>Actinomycetes</taxon>
        <taxon>Micrococcales</taxon>
        <taxon>Intrasporangiaceae</taxon>
        <taxon>Lapillicoccus</taxon>
    </lineage>
</organism>
<feature type="signal peptide" evidence="1">
    <location>
        <begin position="1"/>
        <end position="28"/>
    </location>
</feature>
<gene>
    <name evidence="2" type="ORF">FB458_1487</name>
</gene>
<evidence type="ECO:0000313" key="2">
    <source>
        <dbReference type="EMBL" id="TQJ08399.1"/>
    </source>
</evidence>
<dbReference type="OrthoDB" id="4855196at2"/>
<evidence type="ECO:0000313" key="3">
    <source>
        <dbReference type="Proteomes" id="UP000317893"/>
    </source>
</evidence>
<sequence>MPRRPRPLVLPLVLLAALALSGTGPAPAATAVTGAVTAPAPGTYVPITPVRALDTRVAVGIPTRTPVPGGGIVPVDTTRVAGLPATGVGAVVVTLTVTAPQAAGYLTAWADDEDMPATSSLNWAPQQTVANTAVVRVGQDGRLLLESGSAAPAHLVVDVEGYVAAGKPATAGAYTPMSPQRVLDTRKAVGIATTTPLPPTSSTRLTLGGHGGPAAGAGAVVLNLTATAGTQTGYVALGGKPVPPSGGSVLTWRPGQTVASLVVAPLAPDGSVTLYVASVGSVHLVADLVGVLTPGAGTDPGTTTVALPYRQLDTRAPGATFGALAPRTSRPVSMAAGPLAVAPGTVSAVLVTVTVTNTRAGGYLTGYASGGRVPTASLVNWATGQTVSATVLLPVGPDGRIALWNGSVGAADVVVDLSGTVAAAVG</sequence>
<reference evidence="2 3" key="1">
    <citation type="submission" date="2019-06" db="EMBL/GenBank/DDBJ databases">
        <title>Sequencing the genomes of 1000 actinobacteria strains.</title>
        <authorList>
            <person name="Klenk H.-P."/>
        </authorList>
    </citation>
    <scope>NUCLEOTIDE SEQUENCE [LARGE SCALE GENOMIC DNA]</scope>
    <source>
        <strain evidence="2 3">DSM 18607</strain>
    </source>
</reference>
<comment type="caution">
    <text evidence="2">The sequence shown here is derived from an EMBL/GenBank/DDBJ whole genome shotgun (WGS) entry which is preliminary data.</text>
</comment>
<dbReference type="RefSeq" id="WP_141847919.1">
    <property type="nucleotide sequence ID" value="NZ_BAAAPR010000004.1"/>
</dbReference>
<accession>A0A542DZC0</accession>
<evidence type="ECO:0000256" key="1">
    <source>
        <dbReference type="SAM" id="SignalP"/>
    </source>
</evidence>
<keyword evidence="3" id="KW-1185">Reference proteome</keyword>
<name>A0A542DZC0_9MICO</name>
<proteinExistence type="predicted"/>
<keyword evidence="1" id="KW-0732">Signal</keyword>
<dbReference type="EMBL" id="VFMN01000001">
    <property type="protein sequence ID" value="TQJ08399.1"/>
    <property type="molecule type" value="Genomic_DNA"/>
</dbReference>
<dbReference type="Proteomes" id="UP000317893">
    <property type="component" value="Unassembled WGS sequence"/>
</dbReference>
<feature type="chain" id="PRO_5022224226" evidence="1">
    <location>
        <begin position="29"/>
        <end position="426"/>
    </location>
</feature>
<dbReference type="AlphaFoldDB" id="A0A542DZC0"/>
<protein>
    <submittedName>
        <fullName evidence="2">Uncharacterized protein</fullName>
    </submittedName>
</protein>